<evidence type="ECO:0000313" key="2">
    <source>
        <dbReference type="EMBL" id="GFS14610.1"/>
    </source>
</evidence>
<organism evidence="2 3">
    <name type="scientific">Elysia marginata</name>
    <dbReference type="NCBI Taxonomy" id="1093978"/>
    <lineage>
        <taxon>Eukaryota</taxon>
        <taxon>Metazoa</taxon>
        <taxon>Spiralia</taxon>
        <taxon>Lophotrochozoa</taxon>
        <taxon>Mollusca</taxon>
        <taxon>Gastropoda</taxon>
        <taxon>Heterobranchia</taxon>
        <taxon>Euthyneura</taxon>
        <taxon>Panpulmonata</taxon>
        <taxon>Sacoglossa</taxon>
        <taxon>Placobranchoidea</taxon>
        <taxon>Plakobranchidae</taxon>
        <taxon>Elysia</taxon>
    </lineage>
</organism>
<comment type="caution">
    <text evidence="2">The sequence shown here is derived from an EMBL/GenBank/DDBJ whole genome shotgun (WGS) entry which is preliminary data.</text>
</comment>
<feature type="region of interest" description="Disordered" evidence="1">
    <location>
        <begin position="1"/>
        <end position="39"/>
    </location>
</feature>
<proteinExistence type="predicted"/>
<feature type="compositionally biased region" description="Basic and acidic residues" evidence="1">
    <location>
        <begin position="1"/>
        <end position="19"/>
    </location>
</feature>
<evidence type="ECO:0000313" key="3">
    <source>
        <dbReference type="Proteomes" id="UP000762676"/>
    </source>
</evidence>
<dbReference type="Proteomes" id="UP000762676">
    <property type="component" value="Unassembled WGS sequence"/>
</dbReference>
<feature type="compositionally biased region" description="Basic residues" evidence="1">
    <location>
        <begin position="23"/>
        <end position="34"/>
    </location>
</feature>
<name>A0AAV4IWV5_9GAST</name>
<keyword evidence="3" id="KW-1185">Reference proteome</keyword>
<evidence type="ECO:0000256" key="1">
    <source>
        <dbReference type="SAM" id="MobiDB-lite"/>
    </source>
</evidence>
<accession>A0AAV4IWV5</accession>
<reference evidence="2 3" key="1">
    <citation type="journal article" date="2021" name="Elife">
        <title>Chloroplast acquisition without the gene transfer in kleptoplastic sea slugs, Plakobranchus ocellatus.</title>
        <authorList>
            <person name="Maeda T."/>
            <person name="Takahashi S."/>
            <person name="Yoshida T."/>
            <person name="Shimamura S."/>
            <person name="Takaki Y."/>
            <person name="Nagai Y."/>
            <person name="Toyoda A."/>
            <person name="Suzuki Y."/>
            <person name="Arimoto A."/>
            <person name="Ishii H."/>
            <person name="Satoh N."/>
            <person name="Nishiyama T."/>
            <person name="Hasebe M."/>
            <person name="Maruyama T."/>
            <person name="Minagawa J."/>
            <person name="Obokata J."/>
            <person name="Shigenobu S."/>
        </authorList>
    </citation>
    <scope>NUCLEOTIDE SEQUENCE [LARGE SCALE GENOMIC DNA]</scope>
</reference>
<sequence>MGTPGRDREGWGRKKDGRGGRACYRHTPRGHTRPHVSLETERGWGRQFYKERCGGGGEEADTQVNLTVTSTLETRYCINIGCDQQLAELTTGTLGATVMLCCCCDHQLAWTHGSTHDQQPIARINS</sequence>
<gene>
    <name evidence="2" type="ORF">ElyMa_003166900</name>
</gene>
<protein>
    <submittedName>
        <fullName evidence="2">Uncharacterized protein</fullName>
    </submittedName>
</protein>
<dbReference type="AlphaFoldDB" id="A0AAV4IWV5"/>
<dbReference type="EMBL" id="BMAT01006538">
    <property type="protein sequence ID" value="GFS14610.1"/>
    <property type="molecule type" value="Genomic_DNA"/>
</dbReference>